<name>A0ABW2TR91_9PSEU</name>
<keyword evidence="4" id="KW-1185">Reference proteome</keyword>
<dbReference type="PROSITE" id="PS50231">
    <property type="entry name" value="RICIN_B_LECTIN"/>
    <property type="match status" value="1"/>
</dbReference>
<dbReference type="SUPFAM" id="SSF50370">
    <property type="entry name" value="Ricin B-like lectins"/>
    <property type="match status" value="1"/>
</dbReference>
<gene>
    <name evidence="3" type="ORF">ACFQV2_25400</name>
</gene>
<protein>
    <submittedName>
        <fullName evidence="3">RICIN domain-containing protein</fullName>
    </submittedName>
</protein>
<dbReference type="Gene3D" id="2.80.10.50">
    <property type="match status" value="3"/>
</dbReference>
<evidence type="ECO:0000313" key="4">
    <source>
        <dbReference type="Proteomes" id="UP001596512"/>
    </source>
</evidence>
<dbReference type="Pfam" id="PF14200">
    <property type="entry name" value="RicinB_lectin_2"/>
    <property type="match status" value="2"/>
</dbReference>
<evidence type="ECO:0000256" key="1">
    <source>
        <dbReference type="SAM" id="SignalP"/>
    </source>
</evidence>
<dbReference type="EMBL" id="JBHTEY010000004">
    <property type="protein sequence ID" value="MFC7616310.1"/>
    <property type="molecule type" value="Genomic_DNA"/>
</dbReference>
<evidence type="ECO:0000259" key="2">
    <source>
        <dbReference type="SMART" id="SM00458"/>
    </source>
</evidence>
<comment type="caution">
    <text evidence="3">The sequence shown here is derived from an EMBL/GenBank/DDBJ whole genome shotgun (WGS) entry which is preliminary data.</text>
</comment>
<feature type="chain" id="PRO_5045654175" evidence="1">
    <location>
        <begin position="29"/>
        <end position="185"/>
    </location>
</feature>
<reference evidence="4" key="1">
    <citation type="journal article" date="2019" name="Int. J. Syst. Evol. Microbiol.">
        <title>The Global Catalogue of Microorganisms (GCM) 10K type strain sequencing project: providing services to taxonomists for standard genome sequencing and annotation.</title>
        <authorList>
            <consortium name="The Broad Institute Genomics Platform"/>
            <consortium name="The Broad Institute Genome Sequencing Center for Infectious Disease"/>
            <person name="Wu L."/>
            <person name="Ma J."/>
        </authorList>
    </citation>
    <scope>NUCLEOTIDE SEQUENCE [LARGE SCALE GENOMIC DNA]</scope>
    <source>
        <strain evidence="4">JCM 17695</strain>
    </source>
</reference>
<dbReference type="CDD" id="cd00161">
    <property type="entry name" value="beta-trefoil_Ricin-like"/>
    <property type="match status" value="1"/>
</dbReference>
<sequence length="185" mass="20600">MKRSTKAVLAVLFGVFALLTGGSVVASAAPAAEQQVSYERFGPFELRNFNSGKCLEAPDWSTANGARMQQWTCVGANSQKWWYDVVISGEVQIIQLVNVHSGKCLEVADWRTDNGAPVQQWDCAGIPSQRWINYGTCWTCEDPGSRLVNEHSGKLLEIEDSYTYNGARAQQWDGAGVRTQVWFFR</sequence>
<proteinExistence type="predicted"/>
<feature type="domain" description="Ricin B lectin" evidence="2">
    <location>
        <begin position="43"/>
        <end position="175"/>
    </location>
</feature>
<feature type="signal peptide" evidence="1">
    <location>
        <begin position="1"/>
        <end position="28"/>
    </location>
</feature>
<dbReference type="InterPro" id="IPR035992">
    <property type="entry name" value="Ricin_B-like_lectins"/>
</dbReference>
<organism evidence="3 4">
    <name type="scientific">Actinokineospora soli</name>
    <dbReference type="NCBI Taxonomy" id="1048753"/>
    <lineage>
        <taxon>Bacteria</taxon>
        <taxon>Bacillati</taxon>
        <taxon>Actinomycetota</taxon>
        <taxon>Actinomycetes</taxon>
        <taxon>Pseudonocardiales</taxon>
        <taxon>Pseudonocardiaceae</taxon>
        <taxon>Actinokineospora</taxon>
    </lineage>
</organism>
<dbReference type="InterPro" id="IPR000772">
    <property type="entry name" value="Ricin_B_lectin"/>
</dbReference>
<keyword evidence="1" id="KW-0732">Signal</keyword>
<accession>A0ABW2TR91</accession>
<evidence type="ECO:0000313" key="3">
    <source>
        <dbReference type="EMBL" id="MFC7616310.1"/>
    </source>
</evidence>
<dbReference type="SMART" id="SM00458">
    <property type="entry name" value="RICIN"/>
    <property type="match status" value="1"/>
</dbReference>
<dbReference type="Proteomes" id="UP001596512">
    <property type="component" value="Unassembled WGS sequence"/>
</dbReference>